<name>A0ABP9P7N4_9BACT</name>
<dbReference type="EMBL" id="BAABIA010000005">
    <property type="protein sequence ID" value="GAA5141285.1"/>
    <property type="molecule type" value="Genomic_DNA"/>
</dbReference>
<protein>
    <submittedName>
        <fullName evidence="2">Uncharacterized protein</fullName>
    </submittedName>
</protein>
<dbReference type="RefSeq" id="WP_345736725.1">
    <property type="nucleotide sequence ID" value="NZ_BAABIA010000005.1"/>
</dbReference>
<dbReference type="Proteomes" id="UP001499852">
    <property type="component" value="Unassembled WGS sequence"/>
</dbReference>
<feature type="compositionally biased region" description="Low complexity" evidence="1">
    <location>
        <begin position="28"/>
        <end position="40"/>
    </location>
</feature>
<organism evidence="2 3">
    <name type="scientific">Prosthecobacter algae</name>
    <dbReference type="NCBI Taxonomy" id="1144682"/>
    <lineage>
        <taxon>Bacteria</taxon>
        <taxon>Pseudomonadati</taxon>
        <taxon>Verrucomicrobiota</taxon>
        <taxon>Verrucomicrobiia</taxon>
        <taxon>Verrucomicrobiales</taxon>
        <taxon>Verrucomicrobiaceae</taxon>
        <taxon>Prosthecobacter</taxon>
    </lineage>
</organism>
<proteinExistence type="predicted"/>
<accession>A0ABP9P7N4</accession>
<feature type="region of interest" description="Disordered" evidence="1">
    <location>
        <begin position="1"/>
        <end position="40"/>
    </location>
</feature>
<sequence length="140" mass="14297">MSYMNAAVAGAANKRRKPSGRGPVVAAKNKPSKGPGKIPPGSVAHAWAQFGGYCMAAKEWLVKAKNHREEGRPVLAAVCARYDTPAGAGATSLAAGNVAIIKGTVKPSADGDVIARFASEVSGSAITVKAGACVSFWEMN</sequence>
<evidence type="ECO:0000313" key="3">
    <source>
        <dbReference type="Proteomes" id="UP001499852"/>
    </source>
</evidence>
<gene>
    <name evidence="2" type="ORF">GCM10023213_25150</name>
</gene>
<evidence type="ECO:0000256" key="1">
    <source>
        <dbReference type="SAM" id="MobiDB-lite"/>
    </source>
</evidence>
<evidence type="ECO:0000313" key="2">
    <source>
        <dbReference type="EMBL" id="GAA5141285.1"/>
    </source>
</evidence>
<keyword evidence="3" id="KW-1185">Reference proteome</keyword>
<reference evidence="3" key="1">
    <citation type="journal article" date="2019" name="Int. J. Syst. Evol. Microbiol.">
        <title>The Global Catalogue of Microorganisms (GCM) 10K type strain sequencing project: providing services to taxonomists for standard genome sequencing and annotation.</title>
        <authorList>
            <consortium name="The Broad Institute Genomics Platform"/>
            <consortium name="The Broad Institute Genome Sequencing Center for Infectious Disease"/>
            <person name="Wu L."/>
            <person name="Ma J."/>
        </authorList>
    </citation>
    <scope>NUCLEOTIDE SEQUENCE [LARGE SCALE GENOMIC DNA]</scope>
    <source>
        <strain evidence="3">JCM 18053</strain>
    </source>
</reference>
<comment type="caution">
    <text evidence="2">The sequence shown here is derived from an EMBL/GenBank/DDBJ whole genome shotgun (WGS) entry which is preliminary data.</text>
</comment>